<keyword evidence="3" id="KW-1185">Reference proteome</keyword>
<comment type="caution">
    <text evidence="2">The sequence shown here is derived from an EMBL/GenBank/DDBJ whole genome shotgun (WGS) entry which is preliminary data.</text>
</comment>
<dbReference type="EMBL" id="JAIWYP010000001">
    <property type="protein sequence ID" value="KAH3889556.1"/>
    <property type="molecule type" value="Genomic_DNA"/>
</dbReference>
<proteinExistence type="predicted"/>
<sequence length="60" mass="6614">MISDSVTTRHFQVLMASITKPPASAPMNNPNPWAETERAMSAEEQLNCMRRSTSVSPPNP</sequence>
<evidence type="ECO:0000256" key="1">
    <source>
        <dbReference type="SAM" id="MobiDB-lite"/>
    </source>
</evidence>
<dbReference type="AlphaFoldDB" id="A0A9D4N836"/>
<reference evidence="2" key="2">
    <citation type="submission" date="2020-11" db="EMBL/GenBank/DDBJ databases">
        <authorList>
            <person name="McCartney M.A."/>
            <person name="Auch B."/>
            <person name="Kono T."/>
            <person name="Mallez S."/>
            <person name="Becker A."/>
            <person name="Gohl D.M."/>
            <person name="Silverstein K.A.T."/>
            <person name="Koren S."/>
            <person name="Bechman K.B."/>
            <person name="Herman A."/>
            <person name="Abrahante J.E."/>
            <person name="Garbe J."/>
        </authorList>
    </citation>
    <scope>NUCLEOTIDE SEQUENCE</scope>
    <source>
        <strain evidence="2">Duluth1</strain>
        <tissue evidence="2">Whole animal</tissue>
    </source>
</reference>
<evidence type="ECO:0000313" key="2">
    <source>
        <dbReference type="EMBL" id="KAH3889556.1"/>
    </source>
</evidence>
<organism evidence="2 3">
    <name type="scientific">Dreissena polymorpha</name>
    <name type="common">Zebra mussel</name>
    <name type="synonym">Mytilus polymorpha</name>
    <dbReference type="NCBI Taxonomy" id="45954"/>
    <lineage>
        <taxon>Eukaryota</taxon>
        <taxon>Metazoa</taxon>
        <taxon>Spiralia</taxon>
        <taxon>Lophotrochozoa</taxon>
        <taxon>Mollusca</taxon>
        <taxon>Bivalvia</taxon>
        <taxon>Autobranchia</taxon>
        <taxon>Heteroconchia</taxon>
        <taxon>Euheterodonta</taxon>
        <taxon>Imparidentia</taxon>
        <taxon>Neoheterodontei</taxon>
        <taxon>Myida</taxon>
        <taxon>Dreissenoidea</taxon>
        <taxon>Dreissenidae</taxon>
        <taxon>Dreissena</taxon>
    </lineage>
</organism>
<dbReference type="Proteomes" id="UP000828390">
    <property type="component" value="Unassembled WGS sequence"/>
</dbReference>
<evidence type="ECO:0000313" key="3">
    <source>
        <dbReference type="Proteomes" id="UP000828390"/>
    </source>
</evidence>
<reference evidence="2" key="1">
    <citation type="journal article" date="2019" name="bioRxiv">
        <title>The Genome of the Zebra Mussel, Dreissena polymorpha: A Resource for Invasive Species Research.</title>
        <authorList>
            <person name="McCartney M.A."/>
            <person name="Auch B."/>
            <person name="Kono T."/>
            <person name="Mallez S."/>
            <person name="Zhang Y."/>
            <person name="Obille A."/>
            <person name="Becker A."/>
            <person name="Abrahante J.E."/>
            <person name="Garbe J."/>
            <person name="Badalamenti J.P."/>
            <person name="Herman A."/>
            <person name="Mangelson H."/>
            <person name="Liachko I."/>
            <person name="Sullivan S."/>
            <person name="Sone E.D."/>
            <person name="Koren S."/>
            <person name="Silverstein K.A.T."/>
            <person name="Beckman K.B."/>
            <person name="Gohl D.M."/>
        </authorList>
    </citation>
    <scope>NUCLEOTIDE SEQUENCE</scope>
    <source>
        <strain evidence="2">Duluth1</strain>
        <tissue evidence="2">Whole animal</tissue>
    </source>
</reference>
<feature type="compositionally biased region" description="Low complexity" evidence="1">
    <location>
        <begin position="21"/>
        <end position="34"/>
    </location>
</feature>
<feature type="region of interest" description="Disordered" evidence="1">
    <location>
        <begin position="20"/>
        <end position="39"/>
    </location>
</feature>
<gene>
    <name evidence="2" type="ORF">DPMN_013615</name>
</gene>
<protein>
    <submittedName>
        <fullName evidence="2">Uncharacterized protein</fullName>
    </submittedName>
</protein>
<name>A0A9D4N836_DREPO</name>
<accession>A0A9D4N836</accession>